<dbReference type="OrthoDB" id="653468at2759"/>
<evidence type="ECO:0000313" key="2">
    <source>
        <dbReference type="EMBL" id="PIA54244.1"/>
    </source>
</evidence>
<feature type="compositionally biased region" description="Polar residues" evidence="1">
    <location>
        <begin position="1160"/>
        <end position="1175"/>
    </location>
</feature>
<evidence type="ECO:0008006" key="4">
    <source>
        <dbReference type="Google" id="ProtNLM"/>
    </source>
</evidence>
<name>A0A2G5EEP9_AQUCA</name>
<protein>
    <recommendedName>
        <fullName evidence="4">Nuclear pore complex protein NUP1</fullName>
    </recommendedName>
</protein>
<organism evidence="2 3">
    <name type="scientific">Aquilegia coerulea</name>
    <name type="common">Rocky mountain columbine</name>
    <dbReference type="NCBI Taxonomy" id="218851"/>
    <lineage>
        <taxon>Eukaryota</taxon>
        <taxon>Viridiplantae</taxon>
        <taxon>Streptophyta</taxon>
        <taxon>Embryophyta</taxon>
        <taxon>Tracheophyta</taxon>
        <taxon>Spermatophyta</taxon>
        <taxon>Magnoliopsida</taxon>
        <taxon>Ranunculales</taxon>
        <taxon>Ranunculaceae</taxon>
        <taxon>Thalictroideae</taxon>
        <taxon>Aquilegia</taxon>
    </lineage>
</organism>
<dbReference type="EMBL" id="KZ305026">
    <property type="protein sequence ID" value="PIA54244.1"/>
    <property type="molecule type" value="Genomic_DNA"/>
</dbReference>
<dbReference type="InParanoid" id="A0A2G5EEP9"/>
<feature type="region of interest" description="Disordered" evidence="1">
    <location>
        <begin position="215"/>
        <end position="245"/>
    </location>
</feature>
<feature type="compositionally biased region" description="Basic residues" evidence="1">
    <location>
        <begin position="1205"/>
        <end position="1218"/>
    </location>
</feature>
<evidence type="ECO:0000256" key="1">
    <source>
        <dbReference type="SAM" id="MobiDB-lite"/>
    </source>
</evidence>
<gene>
    <name evidence="2" type="ORF">AQUCO_00900651v1</name>
</gene>
<dbReference type="GO" id="GO:0005635">
    <property type="term" value="C:nuclear envelope"/>
    <property type="evidence" value="ECO:0007669"/>
    <property type="project" value="TreeGrafter"/>
</dbReference>
<feature type="region of interest" description="Disordered" evidence="1">
    <location>
        <begin position="549"/>
        <end position="571"/>
    </location>
</feature>
<proteinExistence type="predicted"/>
<feature type="compositionally biased region" description="Low complexity" evidence="1">
    <location>
        <begin position="1176"/>
        <end position="1195"/>
    </location>
</feature>
<evidence type="ECO:0000313" key="3">
    <source>
        <dbReference type="Proteomes" id="UP000230069"/>
    </source>
</evidence>
<feature type="compositionally biased region" description="Polar residues" evidence="1">
    <location>
        <begin position="703"/>
        <end position="714"/>
    </location>
</feature>
<dbReference type="STRING" id="218851.A0A2G5EEP9"/>
<dbReference type="PANTHER" id="PTHR33416">
    <property type="entry name" value="NUCLEAR PORE COMPLEX PROTEIN NUP1"/>
    <property type="match status" value="1"/>
</dbReference>
<accession>A0A2G5EEP9</accession>
<reference evidence="2 3" key="1">
    <citation type="submission" date="2017-09" db="EMBL/GenBank/DDBJ databases">
        <title>WGS assembly of Aquilegia coerulea Goldsmith.</title>
        <authorList>
            <person name="Hodges S."/>
            <person name="Kramer E."/>
            <person name="Nordborg M."/>
            <person name="Tomkins J."/>
            <person name="Borevitz J."/>
            <person name="Derieg N."/>
            <person name="Yan J."/>
            <person name="Mihaltcheva S."/>
            <person name="Hayes R.D."/>
            <person name="Rokhsar D."/>
        </authorList>
    </citation>
    <scope>NUCLEOTIDE SEQUENCE [LARGE SCALE GENOMIC DNA]</scope>
    <source>
        <strain evidence="3">cv. Goldsmith</strain>
    </source>
</reference>
<dbReference type="Proteomes" id="UP000230069">
    <property type="component" value="Unassembled WGS sequence"/>
</dbReference>
<dbReference type="FunCoup" id="A0A2G5EEP9">
    <property type="interactions" value="1390"/>
</dbReference>
<dbReference type="AlphaFoldDB" id="A0A2G5EEP9"/>
<sequence>MQLQTIHKQKNKRWISKLVDPASRIITNTAHKLFSSVSRNNLPALPMISEGNHESRDAFHKSDPSGDQVGVSDERENLNNNADGGAMNDIEQIFKQKTFTRAEIDRLTELLQSRTSDVSSEDEKIRFKTSTSHLVEASGAKGSDPVQKREVKSPTSLAIMSAPSGNLNVLGEAIASPMELAKAYMGSRTSKVTPSTLRYRDQTSIQDVSLQNSVQFTPNSHSTSLVPKTTNHHGSAPRGSEYGYLTPVPRGRSAIYSMARTPHSRVHHTAIFKGVGSLTERTAGPSTSTQKPWENNLLSGGKQVNIKASKRRSSVLDSDVGSVCPIRRVRRKTNMMFPSESTIMSTPRASLSNSLTPISSQAATVASIQKQLKLNGSEHNVTGQGRSENGESSVAGKRYFSVPTHSTRTAQKILQQLEALIPSPKGKTCERKETVVMEESPSKLMPDVRHKQALKSSEDVDSAKLLHNAHNNGVLVGLGDNHTIGDSPSNKQVRVDENGPTKISVSEDMIEADNIGVVSSSSAKNTTFIKSTEAFTSCSVANDPQKKQACETTANEDSLELEDNKFSSSTSSNPSIFGKEICDKLLVESKEIADGTVTVGESIVSLADAGSPESFMRKSSDIGASNNYPDSEKNVGFTGTFTKPALSTSLSTSSFDKTSSPNQSAGVQFSFSSKSVEKGPLFTFSSASAACESSGGNAAQSEAKLQTVSSTATPRNEHSHGSCNGENFKGGDLHSKDIVSSSKSASTFLGVFSFGASTKSSLSNGSPALSTSIFSVPTSLSVSDTTSNVLLTNPTTITSSTSPTGASTSAASLFRLGSSTSTTGPPSNSASILPATIGKESTDSELKTNCTSLFGGLKNSPFGTTTSVFTGSSSAPFVFGASASSCADSQFQSSNISGAASGLSSFVQATAGSVSTPFTQSMSMQFGSSTSSQTFGLTGPSPFSSGGSLFGSSAPGAKPFESGSSALMNNSNMSTGGTSLSLFGPSGQSAPACIFGSTSSTIGFKFGSSSATSGSTPTPFGSSLGPSSGSVFSFTSAATVTPPLSTSAATVTPPLSTSAATVTPPLTTSFPVFTAVNPVSSVGLASQGNHQMNIEDSMAEDTVQPSTSVVPVFSQPSYSSQPSTFAFGASSSSGGPTTFQFGSQQNLANLQNQGGPTPFQFGSQQNPANLQSPSPFQASGSFDFAAGSAGGSFSLGTGGGEKSNRRYFKARRDKSRNR</sequence>
<dbReference type="PANTHER" id="PTHR33416:SF20">
    <property type="entry name" value="NUCLEAR PORE COMPLEX PROTEIN NUP1"/>
    <property type="match status" value="1"/>
</dbReference>
<feature type="region of interest" description="Disordered" evidence="1">
    <location>
        <begin position="1148"/>
        <end position="1218"/>
    </location>
</feature>
<feature type="compositionally biased region" description="Polar residues" evidence="1">
    <location>
        <begin position="215"/>
        <end position="233"/>
    </location>
</feature>
<keyword evidence="3" id="KW-1185">Reference proteome</keyword>
<dbReference type="GO" id="GO:0071763">
    <property type="term" value="P:nuclear membrane organization"/>
    <property type="evidence" value="ECO:0007669"/>
    <property type="project" value="TreeGrafter"/>
</dbReference>
<feature type="region of interest" description="Disordered" evidence="1">
    <location>
        <begin position="697"/>
        <end position="728"/>
    </location>
</feature>